<dbReference type="Pfam" id="PF07591">
    <property type="entry name" value="PT-HINT"/>
    <property type="match status" value="1"/>
</dbReference>
<dbReference type="SMART" id="SM00306">
    <property type="entry name" value="HintN"/>
    <property type="match status" value="1"/>
</dbReference>
<reference evidence="4 5" key="1">
    <citation type="submission" date="2018-11" db="EMBL/GenBank/DDBJ databases">
        <title>The genome draft of YIM 96095.</title>
        <authorList>
            <person name="Tang S.-K."/>
            <person name="Chunyu W.-X."/>
            <person name="Feng Y.-Z."/>
        </authorList>
    </citation>
    <scope>NUCLEOTIDE SEQUENCE [LARGE SCALE GENOMIC DNA]</scope>
    <source>
        <strain evidence="4 5">YIM 96095</strain>
    </source>
</reference>
<keyword evidence="2" id="KW-0812">Transmembrane</keyword>
<sequence length="668" mass="70250">MTSRLPTELRWARILLLLFAFLALTVGVSSLWLLGPGTESAASAVYIALPGFLALGFGLRLPRGRRVLFWSIVALQVWLLLKALATVTEQDPRGVTQLVLPIVVLVLVTRRPARNHLRGRPTRAGSNAPGLLGWIHNPERGASFLEYTGVITLVAAIFATVAMLGVAERPAAIIHEELERILGNTGPVAGGSSNGGGGDDGSHARGGGGSPEGDEDDDTANEGGAPGDGGGDDGCGWNPICHAGNGAEAIGNGASAAWNWTTETALPQVGGFFSGIGQSIWNDISGIGDIFTTNPLDTLSGIWDTVTNDPLSLVISPEAREAWGNGDYGEALGRGAWDTGSWFVPVVGWGAKGGKLGKLGGLGDNNRNNGHDSDSDDKNNEEDNDSNLASCATGGNSFVPGTRVLLADGSTAPIEDIDTGDSVLATNPETGESGARPVTDTISGEGRKTLVDVTVAGDDGVWTISATDGHPFWAPRLETWVDAVDLRSGTWLRTSAGSWVQVRAVEVRTVDGQAAYNLTVHDLHTYYVQRGGAAVLVHNDNGSCPEFDNQKPGELDEELAQAERLDVEPMRVTDGGFEELANSGRLKWAVTTDGELFVIPKWKNGQELSHTVLTGGKPVRAAGETDIAGADGNYFGLEIDNHSGHYQPSPESVEIGKEAFSNNGIEFQ</sequence>
<dbReference type="AlphaFoldDB" id="A0A3N0ED68"/>
<evidence type="ECO:0000259" key="3">
    <source>
        <dbReference type="SMART" id="SM00306"/>
    </source>
</evidence>
<feature type="transmembrane region" description="Helical" evidence="2">
    <location>
        <begin position="144"/>
        <end position="167"/>
    </location>
</feature>
<feature type="compositionally biased region" description="Gly residues" evidence="1">
    <location>
        <begin position="224"/>
        <end position="233"/>
    </location>
</feature>
<dbReference type="NCBIfam" id="TIGR01443">
    <property type="entry name" value="intein_Cterm"/>
    <property type="match status" value="1"/>
</dbReference>
<keyword evidence="5" id="KW-1185">Reference proteome</keyword>
<protein>
    <recommendedName>
        <fullName evidence="3">Hint domain-containing protein</fullName>
    </recommendedName>
</protein>
<feature type="transmembrane region" description="Helical" evidence="2">
    <location>
        <begin position="94"/>
        <end position="113"/>
    </location>
</feature>
<keyword evidence="2" id="KW-0472">Membrane</keyword>
<dbReference type="Gene3D" id="2.170.16.10">
    <property type="entry name" value="Hedgehog/Intein (Hint) domain"/>
    <property type="match status" value="1"/>
</dbReference>
<feature type="region of interest" description="Disordered" evidence="1">
    <location>
        <begin position="185"/>
        <end position="233"/>
    </location>
</feature>
<dbReference type="InterPro" id="IPR030934">
    <property type="entry name" value="Intein_C"/>
</dbReference>
<proteinExistence type="predicted"/>
<dbReference type="RefSeq" id="WP_123200565.1">
    <property type="nucleotide sequence ID" value="NZ_RJMB01000005.1"/>
</dbReference>
<dbReference type="InterPro" id="IPR003587">
    <property type="entry name" value="Hint_dom_N"/>
</dbReference>
<dbReference type="InterPro" id="IPR036844">
    <property type="entry name" value="Hint_dom_sf"/>
</dbReference>
<accession>A0A3N0ED68</accession>
<dbReference type="OrthoDB" id="582519at2"/>
<evidence type="ECO:0000256" key="1">
    <source>
        <dbReference type="SAM" id="MobiDB-lite"/>
    </source>
</evidence>
<name>A0A3N0ED68_9ACTN</name>
<organism evidence="4 5">
    <name type="scientific">Halostreptopolyspora alba</name>
    <dbReference type="NCBI Taxonomy" id="2487137"/>
    <lineage>
        <taxon>Bacteria</taxon>
        <taxon>Bacillati</taxon>
        <taxon>Actinomycetota</taxon>
        <taxon>Actinomycetes</taxon>
        <taxon>Streptosporangiales</taxon>
        <taxon>Nocardiopsidaceae</taxon>
        <taxon>Halostreptopolyspora</taxon>
    </lineage>
</organism>
<feature type="region of interest" description="Disordered" evidence="1">
    <location>
        <begin position="358"/>
        <end position="394"/>
    </location>
</feature>
<keyword evidence="2" id="KW-1133">Transmembrane helix</keyword>
<feature type="transmembrane region" description="Helical" evidence="2">
    <location>
        <begin position="40"/>
        <end position="60"/>
    </location>
</feature>
<evidence type="ECO:0000313" key="4">
    <source>
        <dbReference type="EMBL" id="RNL85786.1"/>
    </source>
</evidence>
<evidence type="ECO:0000256" key="2">
    <source>
        <dbReference type="SAM" id="Phobius"/>
    </source>
</evidence>
<feature type="region of interest" description="Disordered" evidence="1">
    <location>
        <begin position="412"/>
        <end position="436"/>
    </location>
</feature>
<feature type="transmembrane region" description="Helical" evidence="2">
    <location>
        <begin position="12"/>
        <end position="34"/>
    </location>
</feature>
<gene>
    <name evidence="4" type="ORF">EFW17_07420</name>
</gene>
<dbReference type="SUPFAM" id="SSF51294">
    <property type="entry name" value="Hedgehog/intein (Hint) domain"/>
    <property type="match status" value="1"/>
</dbReference>
<comment type="caution">
    <text evidence="4">The sequence shown here is derived from an EMBL/GenBank/DDBJ whole genome shotgun (WGS) entry which is preliminary data.</text>
</comment>
<feature type="compositionally biased region" description="Gly residues" evidence="1">
    <location>
        <begin position="188"/>
        <end position="211"/>
    </location>
</feature>
<feature type="compositionally biased region" description="Basic and acidic residues" evidence="1">
    <location>
        <begin position="369"/>
        <end position="378"/>
    </location>
</feature>
<feature type="transmembrane region" description="Helical" evidence="2">
    <location>
        <begin position="67"/>
        <end position="88"/>
    </location>
</feature>
<feature type="domain" description="Hint" evidence="3">
    <location>
        <begin position="395"/>
        <end position="496"/>
    </location>
</feature>
<evidence type="ECO:0000313" key="5">
    <source>
        <dbReference type="Proteomes" id="UP000269198"/>
    </source>
</evidence>
<dbReference type="Proteomes" id="UP000269198">
    <property type="component" value="Unassembled WGS sequence"/>
</dbReference>
<dbReference type="EMBL" id="RJMB01000005">
    <property type="protein sequence ID" value="RNL85786.1"/>
    <property type="molecule type" value="Genomic_DNA"/>
</dbReference>
<dbReference type="CDD" id="cd00081">
    <property type="entry name" value="Hint"/>
    <property type="match status" value="1"/>
</dbReference>